<keyword evidence="2" id="KW-1185">Reference proteome</keyword>
<proteinExistence type="predicted"/>
<gene>
    <name evidence="1" type="ORF">H480_32478</name>
</gene>
<name>R1FYB5_9PSEU</name>
<dbReference type="Proteomes" id="UP000014139">
    <property type="component" value="Unassembled WGS sequence"/>
</dbReference>
<accession>R1FYB5</accession>
<reference evidence="1 2" key="1">
    <citation type="submission" date="2013-02" db="EMBL/GenBank/DDBJ databases">
        <title>Draft genome sequence of Amycolatopsis vancoresmycina strain DSM 44592T.</title>
        <authorList>
            <person name="Kumar S."/>
            <person name="Kaur N."/>
            <person name="Kaur C."/>
            <person name="Raghava G.P.S."/>
            <person name="Mayilraj S."/>
        </authorList>
    </citation>
    <scope>NUCLEOTIDE SEQUENCE [LARGE SCALE GENOMIC DNA]</scope>
    <source>
        <strain evidence="1 2">DSM 44592</strain>
    </source>
</reference>
<sequence length="71" mass="7496">MVEHERRGEPEAGCGAEAVAQLDRGQRVEAEFGERAVRCDVAGGVVAEHRGHVVADQVQETAVAFGRGQGP</sequence>
<comment type="caution">
    <text evidence="1">The sequence shown here is derived from an EMBL/GenBank/DDBJ whole genome shotgun (WGS) entry which is preliminary data.</text>
</comment>
<dbReference type="EMBL" id="AOUO01000522">
    <property type="protein sequence ID" value="EOD64307.1"/>
    <property type="molecule type" value="Genomic_DNA"/>
</dbReference>
<evidence type="ECO:0000313" key="2">
    <source>
        <dbReference type="Proteomes" id="UP000014139"/>
    </source>
</evidence>
<dbReference type="AlphaFoldDB" id="R1FYB5"/>
<evidence type="ECO:0000313" key="1">
    <source>
        <dbReference type="EMBL" id="EOD64307.1"/>
    </source>
</evidence>
<protein>
    <submittedName>
        <fullName evidence="1">Uncharacterized protein</fullName>
    </submittedName>
</protein>
<organism evidence="1 2">
    <name type="scientific">Amycolatopsis vancoresmycina DSM 44592</name>
    <dbReference type="NCBI Taxonomy" id="1292037"/>
    <lineage>
        <taxon>Bacteria</taxon>
        <taxon>Bacillati</taxon>
        <taxon>Actinomycetota</taxon>
        <taxon>Actinomycetes</taxon>
        <taxon>Pseudonocardiales</taxon>
        <taxon>Pseudonocardiaceae</taxon>
        <taxon>Amycolatopsis</taxon>
    </lineage>
</organism>
<feature type="non-terminal residue" evidence="1">
    <location>
        <position position="71"/>
    </location>
</feature>